<dbReference type="RefSeq" id="WP_212534039.1">
    <property type="nucleotide sequence ID" value="NZ_JAGSOG010000511.1"/>
</dbReference>
<dbReference type="Proteomes" id="UP000675781">
    <property type="component" value="Unassembled WGS sequence"/>
</dbReference>
<evidence type="ECO:0000313" key="5">
    <source>
        <dbReference type="Proteomes" id="UP000675781"/>
    </source>
</evidence>
<protein>
    <submittedName>
        <fullName evidence="4">Alcohol dehydrogenase catalytic domain-containing protein</fullName>
    </submittedName>
</protein>
<evidence type="ECO:0000256" key="2">
    <source>
        <dbReference type="ARBA" id="ARBA00023002"/>
    </source>
</evidence>
<keyword evidence="2" id="KW-0560">Oxidoreductase</keyword>
<name>A0A941F1P4_9ACTN</name>
<evidence type="ECO:0000313" key="4">
    <source>
        <dbReference type="EMBL" id="MBR7839614.1"/>
    </source>
</evidence>
<sequence length="63" mass="6786">MKAVQYRTVGTEPEVVEVPEPEPGPGQILLKVSAAGVCHSDVAVMSWPADQLYFPLPLTLGHE</sequence>
<dbReference type="InterPro" id="IPR011032">
    <property type="entry name" value="GroES-like_sf"/>
</dbReference>
<dbReference type="AlphaFoldDB" id="A0A941F1P4"/>
<dbReference type="EMBL" id="JAGSOG010000511">
    <property type="protein sequence ID" value="MBR7839614.1"/>
    <property type="molecule type" value="Genomic_DNA"/>
</dbReference>
<reference evidence="4" key="1">
    <citation type="submission" date="2021-04" db="EMBL/GenBank/DDBJ databases">
        <title>Genome based classification of Actinospica acidithermotolerans sp. nov., an actinobacterium isolated from an Indonesian hot spring.</title>
        <authorList>
            <person name="Kusuma A.B."/>
            <person name="Putra K.E."/>
            <person name="Nafisah S."/>
            <person name="Loh J."/>
            <person name="Nouioui I."/>
            <person name="Goodfellow M."/>
        </authorList>
    </citation>
    <scope>NUCLEOTIDE SEQUENCE</scope>
    <source>
        <strain evidence="4">CSCA 57</strain>
    </source>
</reference>
<proteinExistence type="predicted"/>
<feature type="domain" description="Alcohol dehydrogenase-like N-terminal" evidence="3">
    <location>
        <begin position="24"/>
        <end position="63"/>
    </location>
</feature>
<dbReference type="SUPFAM" id="SSF50129">
    <property type="entry name" value="GroES-like"/>
    <property type="match status" value="1"/>
</dbReference>
<evidence type="ECO:0000259" key="3">
    <source>
        <dbReference type="Pfam" id="PF08240"/>
    </source>
</evidence>
<organism evidence="4 5">
    <name type="scientific">Actinospica durhamensis</name>
    <dbReference type="NCBI Taxonomy" id="1508375"/>
    <lineage>
        <taxon>Bacteria</taxon>
        <taxon>Bacillati</taxon>
        <taxon>Actinomycetota</taxon>
        <taxon>Actinomycetes</taxon>
        <taxon>Catenulisporales</taxon>
        <taxon>Actinospicaceae</taxon>
        <taxon>Actinospica</taxon>
    </lineage>
</organism>
<keyword evidence="5" id="KW-1185">Reference proteome</keyword>
<dbReference type="InterPro" id="IPR013154">
    <property type="entry name" value="ADH-like_N"/>
</dbReference>
<comment type="caution">
    <text evidence="4">The sequence shown here is derived from an EMBL/GenBank/DDBJ whole genome shotgun (WGS) entry which is preliminary data.</text>
</comment>
<feature type="non-terminal residue" evidence="4">
    <location>
        <position position="63"/>
    </location>
</feature>
<dbReference type="PANTHER" id="PTHR43401">
    <property type="entry name" value="L-THREONINE 3-DEHYDROGENASE"/>
    <property type="match status" value="1"/>
</dbReference>
<evidence type="ECO:0000256" key="1">
    <source>
        <dbReference type="ARBA" id="ARBA00001947"/>
    </source>
</evidence>
<dbReference type="GO" id="GO:0016491">
    <property type="term" value="F:oxidoreductase activity"/>
    <property type="evidence" value="ECO:0007669"/>
    <property type="project" value="UniProtKB-KW"/>
</dbReference>
<dbReference type="InterPro" id="IPR050129">
    <property type="entry name" value="Zn_alcohol_dh"/>
</dbReference>
<comment type="cofactor">
    <cofactor evidence="1">
        <name>Zn(2+)</name>
        <dbReference type="ChEBI" id="CHEBI:29105"/>
    </cofactor>
</comment>
<dbReference type="Pfam" id="PF08240">
    <property type="entry name" value="ADH_N"/>
    <property type="match status" value="1"/>
</dbReference>
<dbReference type="PANTHER" id="PTHR43401:SF2">
    <property type="entry name" value="L-THREONINE 3-DEHYDROGENASE"/>
    <property type="match status" value="1"/>
</dbReference>
<accession>A0A941F1P4</accession>
<dbReference type="Gene3D" id="3.90.180.10">
    <property type="entry name" value="Medium-chain alcohol dehydrogenases, catalytic domain"/>
    <property type="match status" value="1"/>
</dbReference>
<gene>
    <name evidence="4" type="ORF">KDL01_40555</name>
</gene>